<name>A0A7S4A651_9STRA</name>
<keyword evidence="6" id="KW-0851">Voltage-gated channel</keyword>
<feature type="transmembrane region" description="Helical" evidence="13">
    <location>
        <begin position="300"/>
        <end position="320"/>
    </location>
</feature>
<reference evidence="16" key="2">
    <citation type="submission" date="2021-11" db="EMBL/GenBank/DDBJ databases">
        <authorList>
            <consortium name="Genoscope - CEA"/>
            <person name="William W."/>
        </authorList>
    </citation>
    <scope>NUCLEOTIDE SEQUENCE</scope>
</reference>
<accession>A0A7S4A651</accession>
<evidence type="ECO:0000256" key="1">
    <source>
        <dbReference type="ARBA" id="ARBA00004141"/>
    </source>
</evidence>
<dbReference type="SMART" id="SM00100">
    <property type="entry name" value="cNMP"/>
    <property type="match status" value="1"/>
</dbReference>
<feature type="transmembrane region" description="Helical" evidence="13">
    <location>
        <begin position="97"/>
        <end position="116"/>
    </location>
</feature>
<dbReference type="SUPFAM" id="SSF81324">
    <property type="entry name" value="Voltage-gated potassium channels"/>
    <property type="match status" value="1"/>
</dbReference>
<keyword evidence="8 13" id="KW-1133">Transmembrane helix</keyword>
<dbReference type="InterPro" id="IPR005821">
    <property type="entry name" value="Ion_trans_dom"/>
</dbReference>
<dbReference type="InterPro" id="IPR000595">
    <property type="entry name" value="cNMP-bd_dom"/>
</dbReference>
<evidence type="ECO:0000256" key="12">
    <source>
        <dbReference type="SAM" id="MobiDB-lite"/>
    </source>
</evidence>
<feature type="compositionally biased region" description="Basic and acidic residues" evidence="12">
    <location>
        <begin position="1"/>
        <end position="16"/>
    </location>
</feature>
<dbReference type="AlphaFoldDB" id="A0A7S4A651"/>
<evidence type="ECO:0000256" key="7">
    <source>
        <dbReference type="ARBA" id="ARBA00022958"/>
    </source>
</evidence>
<feature type="transmembrane region" description="Helical" evidence="13">
    <location>
        <begin position="332"/>
        <end position="354"/>
    </location>
</feature>
<dbReference type="GO" id="GO:0042391">
    <property type="term" value="P:regulation of membrane potential"/>
    <property type="evidence" value="ECO:0007669"/>
    <property type="project" value="TreeGrafter"/>
</dbReference>
<feature type="region of interest" description="Disordered" evidence="12">
    <location>
        <begin position="562"/>
        <end position="595"/>
    </location>
</feature>
<dbReference type="Gene3D" id="1.10.287.630">
    <property type="entry name" value="Helix hairpin bin"/>
    <property type="match status" value="1"/>
</dbReference>
<evidence type="ECO:0000256" key="8">
    <source>
        <dbReference type="ARBA" id="ARBA00022989"/>
    </source>
</evidence>
<dbReference type="InterPro" id="IPR014710">
    <property type="entry name" value="RmlC-like_jellyroll"/>
</dbReference>
<dbReference type="GO" id="GO:0034702">
    <property type="term" value="C:monoatomic ion channel complex"/>
    <property type="evidence" value="ECO:0007669"/>
    <property type="project" value="UniProtKB-KW"/>
</dbReference>
<gene>
    <name evidence="15" type="ORF">PCAL00307_LOCUS20315</name>
    <name evidence="16" type="ORF">PECAL_2P12750</name>
</gene>
<evidence type="ECO:0000259" key="14">
    <source>
        <dbReference type="PROSITE" id="PS50042"/>
    </source>
</evidence>
<evidence type="ECO:0000256" key="3">
    <source>
        <dbReference type="ARBA" id="ARBA00022538"/>
    </source>
</evidence>
<evidence type="ECO:0000313" key="15">
    <source>
        <dbReference type="EMBL" id="CAE0704867.1"/>
    </source>
</evidence>
<sequence>MEEPRGEPPGEQKEAESPTVDTDGIAPLPANLMQRSSAQNQEMEAHREFPKYMLHPFATFRSSWDVATLFLLFVAAVQMPVVECFEVAMWTRTGEPNGVMIFTMIVDFFFVVDIFLNFNTAVEVEHVEGREVHRRLLTDRRDIATEYLRTWFLVDFAAIVPLLLDIVALATPTKADNERRRLDSDVNFVRYFKLLKSMRLVRALKVFKFLRMNRVLARLEYTFIMSQNYFQMLNFLVITLIFCHFFACAFYFVASQNRFQDDRCAERDASGSCVYYAHRKGDFRPATWIARHGMNGRSKVDHYIASFYWTVMIVTTVGLGDVAGASTAERCLSIVVMIVGAAIFTVGTSSMIHLRDQLQWKKRQFAQSMHQLNLYMDEHKISAGLRQEIREHAVAKAQRYTLTLTEEQRLLDGLTLELRSKLTLERNLHFLEQVNFLKDAAAPALLRAIAAKLHIAHFSPGDVVVRQGSEADAMFFLVRGAVEVLVSVGARQRRVALLSRNQFFGEGAMMAEPAKRNATIRAIMITEARTLSRADMFDAVRRSERDVLAALRTADLLKARRKSSRFPSLRRRRVEPAQTGDSAPPTPDEADATSNSLLVTMRRTLTSREDANQALFRRRSDSSEDAPQAGPTPPSSRTTTPRRTPRRPITSSISSTPRRTGRSARSHWNLLHPLPNLVSHACKDPGSQRGALTSEGADLRDNVSAGLDASGAGAVQAVDGRLRAQFEELRADQARFRKEVLSKLSAVATMLSQQGAPQGVA</sequence>
<evidence type="ECO:0000256" key="2">
    <source>
        <dbReference type="ARBA" id="ARBA00022448"/>
    </source>
</evidence>
<keyword evidence="2" id="KW-0813">Transport</keyword>
<feature type="transmembrane region" description="Helical" evidence="13">
    <location>
        <begin position="66"/>
        <end position="85"/>
    </location>
</feature>
<dbReference type="Pfam" id="PF00027">
    <property type="entry name" value="cNMP_binding"/>
    <property type="match status" value="1"/>
</dbReference>
<keyword evidence="7" id="KW-0630">Potassium</keyword>
<proteinExistence type="predicted"/>
<dbReference type="PROSITE" id="PS50042">
    <property type="entry name" value="CNMP_BINDING_3"/>
    <property type="match status" value="1"/>
</dbReference>
<dbReference type="GO" id="GO:0005886">
    <property type="term" value="C:plasma membrane"/>
    <property type="evidence" value="ECO:0007669"/>
    <property type="project" value="TreeGrafter"/>
</dbReference>
<feature type="region of interest" description="Disordered" evidence="12">
    <location>
        <begin position="616"/>
        <end position="664"/>
    </location>
</feature>
<evidence type="ECO:0000256" key="11">
    <source>
        <dbReference type="ARBA" id="ARBA00023303"/>
    </source>
</evidence>
<dbReference type="EMBL" id="CAKKNE010000002">
    <property type="protein sequence ID" value="CAH0368217.1"/>
    <property type="molecule type" value="Genomic_DNA"/>
</dbReference>
<comment type="subcellular location">
    <subcellularLocation>
        <location evidence="1">Membrane</location>
        <topology evidence="1">Multi-pass membrane protein</topology>
    </subcellularLocation>
</comment>
<keyword evidence="5" id="KW-0631">Potassium channel</keyword>
<keyword evidence="4 13" id="KW-0812">Transmembrane</keyword>
<keyword evidence="17" id="KW-1185">Reference proteome</keyword>
<evidence type="ECO:0000256" key="4">
    <source>
        <dbReference type="ARBA" id="ARBA00022692"/>
    </source>
</evidence>
<evidence type="ECO:0000256" key="5">
    <source>
        <dbReference type="ARBA" id="ARBA00022826"/>
    </source>
</evidence>
<dbReference type="Gene3D" id="1.10.287.70">
    <property type="match status" value="1"/>
</dbReference>
<evidence type="ECO:0000256" key="9">
    <source>
        <dbReference type="ARBA" id="ARBA00023065"/>
    </source>
</evidence>
<organism evidence="15">
    <name type="scientific">Pelagomonas calceolata</name>
    <dbReference type="NCBI Taxonomy" id="35677"/>
    <lineage>
        <taxon>Eukaryota</taxon>
        <taxon>Sar</taxon>
        <taxon>Stramenopiles</taxon>
        <taxon>Ochrophyta</taxon>
        <taxon>Pelagophyceae</taxon>
        <taxon>Pelagomonadales</taxon>
        <taxon>Pelagomonadaceae</taxon>
        <taxon>Pelagomonas</taxon>
    </lineage>
</organism>
<evidence type="ECO:0000256" key="10">
    <source>
        <dbReference type="ARBA" id="ARBA00023136"/>
    </source>
</evidence>
<feature type="transmembrane region" description="Helical" evidence="13">
    <location>
        <begin position="151"/>
        <end position="171"/>
    </location>
</feature>
<feature type="domain" description="Cyclic nucleotide-binding" evidence="14">
    <location>
        <begin position="437"/>
        <end position="533"/>
    </location>
</feature>
<dbReference type="OrthoDB" id="421226at2759"/>
<keyword evidence="10 13" id="KW-0472">Membrane</keyword>
<dbReference type="SUPFAM" id="SSF51206">
    <property type="entry name" value="cAMP-binding domain-like"/>
    <property type="match status" value="1"/>
</dbReference>
<reference evidence="15" key="1">
    <citation type="submission" date="2021-01" db="EMBL/GenBank/DDBJ databases">
        <authorList>
            <person name="Corre E."/>
            <person name="Pelletier E."/>
            <person name="Niang G."/>
            <person name="Scheremetjew M."/>
            <person name="Finn R."/>
            <person name="Kale V."/>
            <person name="Holt S."/>
            <person name="Cochrane G."/>
            <person name="Meng A."/>
            <person name="Brown T."/>
            <person name="Cohen L."/>
        </authorList>
    </citation>
    <scope>NUCLEOTIDE SEQUENCE</scope>
    <source>
        <strain evidence="15">CCMP1756</strain>
    </source>
</reference>
<evidence type="ECO:0000313" key="17">
    <source>
        <dbReference type="Proteomes" id="UP000789595"/>
    </source>
</evidence>
<dbReference type="InterPro" id="IPR003938">
    <property type="entry name" value="K_chnl_volt-dep_EAG/ELK/ERG"/>
</dbReference>
<dbReference type="Pfam" id="PF00520">
    <property type="entry name" value="Ion_trans"/>
    <property type="match status" value="1"/>
</dbReference>
<feature type="region of interest" description="Disordered" evidence="12">
    <location>
        <begin position="1"/>
        <end position="26"/>
    </location>
</feature>
<dbReference type="PANTHER" id="PTHR10217:SF435">
    <property type="entry name" value="POTASSIUM VOLTAGE-GATED CHANNEL PROTEIN EAG"/>
    <property type="match status" value="1"/>
</dbReference>
<feature type="compositionally biased region" description="Low complexity" evidence="12">
    <location>
        <begin position="635"/>
        <end position="658"/>
    </location>
</feature>
<dbReference type="EMBL" id="HBIW01023574">
    <property type="protein sequence ID" value="CAE0704867.1"/>
    <property type="molecule type" value="Transcribed_RNA"/>
</dbReference>
<dbReference type="Gene3D" id="2.60.120.10">
    <property type="entry name" value="Jelly Rolls"/>
    <property type="match status" value="1"/>
</dbReference>
<dbReference type="InterPro" id="IPR018490">
    <property type="entry name" value="cNMP-bd_dom_sf"/>
</dbReference>
<feature type="compositionally biased region" description="Basic residues" evidence="12">
    <location>
        <begin position="562"/>
        <end position="573"/>
    </location>
</feature>
<dbReference type="CDD" id="cd00038">
    <property type="entry name" value="CAP_ED"/>
    <property type="match status" value="1"/>
</dbReference>
<dbReference type="InterPro" id="IPR050818">
    <property type="entry name" value="KCNH_animal-type"/>
</dbReference>
<evidence type="ECO:0000256" key="13">
    <source>
        <dbReference type="SAM" id="Phobius"/>
    </source>
</evidence>
<protein>
    <recommendedName>
        <fullName evidence="14">Cyclic nucleotide-binding domain-containing protein</fullName>
    </recommendedName>
</protein>
<dbReference type="Proteomes" id="UP000789595">
    <property type="component" value="Unassembled WGS sequence"/>
</dbReference>
<keyword evidence="9" id="KW-0406">Ion transport</keyword>
<dbReference type="PRINTS" id="PR01463">
    <property type="entry name" value="EAGCHANLFMLY"/>
</dbReference>
<dbReference type="GO" id="GO:0005249">
    <property type="term" value="F:voltage-gated potassium channel activity"/>
    <property type="evidence" value="ECO:0007669"/>
    <property type="project" value="InterPro"/>
</dbReference>
<evidence type="ECO:0000313" key="16">
    <source>
        <dbReference type="EMBL" id="CAH0368217.1"/>
    </source>
</evidence>
<evidence type="ECO:0000256" key="6">
    <source>
        <dbReference type="ARBA" id="ARBA00022882"/>
    </source>
</evidence>
<feature type="transmembrane region" description="Helical" evidence="13">
    <location>
        <begin position="229"/>
        <end position="253"/>
    </location>
</feature>
<keyword evidence="11" id="KW-0407">Ion channel</keyword>
<keyword evidence="3" id="KW-0633">Potassium transport</keyword>
<dbReference type="PANTHER" id="PTHR10217">
    <property type="entry name" value="VOLTAGE AND LIGAND GATED POTASSIUM CHANNEL"/>
    <property type="match status" value="1"/>
</dbReference>